<dbReference type="AlphaFoldDB" id="A0A316E345"/>
<dbReference type="Proteomes" id="UP000245667">
    <property type="component" value="Unassembled WGS sequence"/>
</dbReference>
<evidence type="ECO:0000259" key="3">
    <source>
        <dbReference type="Pfam" id="PF10079"/>
    </source>
</evidence>
<dbReference type="InterPro" id="IPR055399">
    <property type="entry name" value="CC_BshC"/>
</dbReference>
<reference evidence="5 6" key="1">
    <citation type="submission" date="2018-05" db="EMBL/GenBank/DDBJ databases">
        <title>Genomic Encyclopedia of Archaeal and Bacterial Type Strains, Phase II (KMG-II): from individual species to whole genera.</title>
        <authorList>
            <person name="Goeker M."/>
        </authorList>
    </citation>
    <scope>NUCLEOTIDE SEQUENCE [LARGE SCALE GENOMIC DNA]</scope>
    <source>
        <strain evidence="5 6">DSM 23514</strain>
    </source>
</reference>
<dbReference type="InterPro" id="IPR055398">
    <property type="entry name" value="Rossmann-like_BshC"/>
</dbReference>
<protein>
    <recommendedName>
        <fullName evidence="2">Putative cysteine ligase BshC</fullName>
        <ecNumber evidence="2">6.-.-.-</ecNumber>
    </recommendedName>
</protein>
<gene>
    <name evidence="2" type="primary">bshC</name>
    <name evidence="5" type="ORF">LX92_01548</name>
</gene>
<evidence type="ECO:0000256" key="1">
    <source>
        <dbReference type="ARBA" id="ARBA00022598"/>
    </source>
</evidence>
<organism evidence="5 6">
    <name type="scientific">Maribacter polysiphoniae</name>
    <dbReference type="NCBI Taxonomy" id="429344"/>
    <lineage>
        <taxon>Bacteria</taxon>
        <taxon>Pseudomonadati</taxon>
        <taxon>Bacteroidota</taxon>
        <taxon>Flavobacteriia</taxon>
        <taxon>Flavobacteriales</taxon>
        <taxon>Flavobacteriaceae</taxon>
        <taxon>Maribacter</taxon>
    </lineage>
</organism>
<evidence type="ECO:0000256" key="2">
    <source>
        <dbReference type="HAMAP-Rule" id="MF_01867"/>
    </source>
</evidence>
<comment type="similarity">
    <text evidence="2">Belongs to the BshC family.</text>
</comment>
<dbReference type="EMBL" id="QGGQ01000003">
    <property type="protein sequence ID" value="PWK23962.1"/>
    <property type="molecule type" value="Genomic_DNA"/>
</dbReference>
<dbReference type="HAMAP" id="MF_01867">
    <property type="entry name" value="BshC"/>
    <property type="match status" value="1"/>
</dbReference>
<dbReference type="EC" id="6.-.-.-" evidence="2"/>
<comment type="caution">
    <text evidence="5">The sequence shown here is derived from an EMBL/GenBank/DDBJ whole genome shotgun (WGS) entry which is preliminary data.</text>
</comment>
<dbReference type="InterPro" id="IPR011199">
    <property type="entry name" value="Bacillithiol_biosynth_BshC"/>
</dbReference>
<evidence type="ECO:0000259" key="4">
    <source>
        <dbReference type="Pfam" id="PF24850"/>
    </source>
</evidence>
<proteinExistence type="inferred from homology"/>
<sequence>MNFLQSTRFYGLRVAVINVFLGTRKSKCFIFTPIFDIYMDIDCLPFKDTGYFSDLICDYIDDKEDLRPFYNRYPNIENFKGQLEEKLANYPEDNRAILFDALQEQYKGVAISRETKDNLIQLKEPITFTIVTGHQLNLFTGPLYFLYKIISTINLTKALKKKYPRFNFVPIYWMATEDHDFEEINYFNFKNKKIQWNRDASGAVGRLNTDGLEGMYETFANELGGGVNAEALKELFKKAYLEHATLAAATRYLANELFGSYGLVIVDGDDKSLKKLLVPYAKKDIFDRVSFDRVTETISQLRQLTDSYGIQVNPREINYFYIKDAIRERIVEAKDGFHVNNTDIRFSKEALLEELNTHPERFSPNVIARPLYQEIILPNLCYIGGGGELAYWLELKANFEAMEVTFPILLPRNSALVLTGKQQRKLDNMNLSVKDLFLRRNQLINKKIREISNINIDLSPQRKLLKEQFKALYDIASQTDASFLGAVKAQEVKQLKGLDALEARLLKAQKRKLKDHVERMTHIQNELFPGQSLQERNLNFSELYLEYGEVLIPMLFETLDPLKLEFTIRTAD</sequence>
<dbReference type="NCBIfam" id="TIGR03998">
    <property type="entry name" value="thiol_BshC"/>
    <property type="match status" value="1"/>
</dbReference>
<evidence type="ECO:0000313" key="6">
    <source>
        <dbReference type="Proteomes" id="UP000245667"/>
    </source>
</evidence>
<accession>A0A316E345</accession>
<dbReference type="GO" id="GO:0016874">
    <property type="term" value="F:ligase activity"/>
    <property type="evidence" value="ECO:0007669"/>
    <property type="project" value="UniProtKB-UniRule"/>
</dbReference>
<evidence type="ECO:0000313" key="5">
    <source>
        <dbReference type="EMBL" id="PWK23962.1"/>
    </source>
</evidence>
<keyword evidence="1 2" id="KW-0436">Ligase</keyword>
<dbReference type="PIRSF" id="PIRSF012535">
    <property type="entry name" value="UCP012535"/>
    <property type="match status" value="1"/>
</dbReference>
<feature type="domain" description="Bacillithiol biosynthesis BshC C-terminal coiled-coil" evidence="4">
    <location>
        <begin position="415"/>
        <end position="568"/>
    </location>
</feature>
<name>A0A316E345_9FLAO</name>
<feature type="domain" description="Bacillithiol biosynthesis BshC N-terminal Rossmann-like" evidence="3">
    <location>
        <begin position="39"/>
        <end position="413"/>
    </location>
</feature>
<dbReference type="Pfam" id="PF10079">
    <property type="entry name" value="Rossmann-like_BshC"/>
    <property type="match status" value="1"/>
</dbReference>
<dbReference type="Pfam" id="PF24850">
    <property type="entry name" value="CC_BshC"/>
    <property type="match status" value="1"/>
</dbReference>